<keyword evidence="2" id="KW-1185">Reference proteome</keyword>
<organism evidence="1 2">
    <name type="scientific">Cardiocondyla obscurior</name>
    <dbReference type="NCBI Taxonomy" id="286306"/>
    <lineage>
        <taxon>Eukaryota</taxon>
        <taxon>Metazoa</taxon>
        <taxon>Ecdysozoa</taxon>
        <taxon>Arthropoda</taxon>
        <taxon>Hexapoda</taxon>
        <taxon>Insecta</taxon>
        <taxon>Pterygota</taxon>
        <taxon>Neoptera</taxon>
        <taxon>Endopterygota</taxon>
        <taxon>Hymenoptera</taxon>
        <taxon>Apocrita</taxon>
        <taxon>Aculeata</taxon>
        <taxon>Formicoidea</taxon>
        <taxon>Formicidae</taxon>
        <taxon>Myrmicinae</taxon>
        <taxon>Cardiocondyla</taxon>
    </lineage>
</organism>
<dbReference type="AlphaFoldDB" id="A0AAW2GNR5"/>
<accession>A0AAW2GNR5</accession>
<evidence type="ECO:0000313" key="1">
    <source>
        <dbReference type="EMBL" id="KAL0129101.1"/>
    </source>
</evidence>
<dbReference type="EMBL" id="JADYXP020000003">
    <property type="protein sequence ID" value="KAL0129101.1"/>
    <property type="molecule type" value="Genomic_DNA"/>
</dbReference>
<sequence length="93" mass="11198">MFVFYRFQLFPIFFYVNIQQKCNVYNLVISVIIKYIYNYKIKYILFFRTPRSSCDSLPLPSSLSFFFYLSLRPLATSRQPTITNILYHDVPLT</sequence>
<gene>
    <name evidence="1" type="ORF">PUN28_004056</name>
</gene>
<reference evidence="1 2" key="1">
    <citation type="submission" date="2023-03" db="EMBL/GenBank/DDBJ databases">
        <title>High recombination rates correlate with genetic variation in Cardiocondyla obscurior ants.</title>
        <authorList>
            <person name="Errbii M."/>
        </authorList>
    </citation>
    <scope>NUCLEOTIDE SEQUENCE [LARGE SCALE GENOMIC DNA]</scope>
    <source>
        <strain evidence="1">Alpha-2009</strain>
        <tissue evidence="1">Whole body</tissue>
    </source>
</reference>
<proteinExistence type="predicted"/>
<comment type="caution">
    <text evidence="1">The sequence shown here is derived from an EMBL/GenBank/DDBJ whole genome shotgun (WGS) entry which is preliminary data.</text>
</comment>
<protein>
    <submittedName>
        <fullName evidence="1">Uncharacterized protein</fullName>
    </submittedName>
</protein>
<dbReference type="Proteomes" id="UP001430953">
    <property type="component" value="Unassembled WGS sequence"/>
</dbReference>
<name>A0AAW2GNR5_9HYME</name>
<evidence type="ECO:0000313" key="2">
    <source>
        <dbReference type="Proteomes" id="UP001430953"/>
    </source>
</evidence>